<keyword evidence="3" id="KW-1185">Reference proteome</keyword>
<dbReference type="InterPro" id="IPR004387">
    <property type="entry name" value="Pept_M50_Zn"/>
</dbReference>
<dbReference type="Pfam" id="PF24314">
    <property type="entry name" value="DUF7488"/>
    <property type="match status" value="1"/>
</dbReference>
<dbReference type="RefSeq" id="WP_089183241.1">
    <property type="nucleotide sequence ID" value="NZ_CP043427.1"/>
</dbReference>
<dbReference type="InterPro" id="IPR055911">
    <property type="entry name" value="DUF7488"/>
</dbReference>
<sequence length="374" mass="42539">MKKLLLLIVCISLSFGEARPTQDDFNVCYEKLKDSGVYIDGMFGLVIKPNLIAVPRTGEKAPKEYLKFDPYLQLYLVSSDTALAPVKLGNERELDKSNWVGILEHNNTQMGHIKELGENLGILDTLSFEANKTGILSAPCCGVMGISVGKDKFIGSRYLEHFVKSSEVFYGDIGVKFDKTKDDKFIVSEVNPFGKGKMLLKDDEILSINDIKPKSLRELNEIILFSDKDSIIKVEVLRDGEKIKFDIKISAQNEENNKEDTNQTLISMFDLNLEKQQDKQPPKKTVTPKPKNVGLEFLNKYGLILNSNLTIRSVRADSMAQKDGFKRGDKIVQIDRQNFKNLSAVNDFIAKADRNMYYFLVSRNDFYFFIRVKR</sequence>
<dbReference type="GO" id="GO:0006508">
    <property type="term" value="P:proteolysis"/>
    <property type="evidence" value="ECO:0007669"/>
    <property type="project" value="InterPro"/>
</dbReference>
<proteinExistence type="predicted"/>
<dbReference type="Pfam" id="PF17820">
    <property type="entry name" value="PDZ_6"/>
    <property type="match status" value="1"/>
</dbReference>
<dbReference type="AlphaFoldDB" id="A0A381DJL7"/>
<dbReference type="Proteomes" id="UP000254920">
    <property type="component" value="Unassembled WGS sequence"/>
</dbReference>
<gene>
    <name evidence="2" type="ORF">NCTC12475_01105</name>
</gene>
<dbReference type="SUPFAM" id="SSF50156">
    <property type="entry name" value="PDZ domain-like"/>
    <property type="match status" value="2"/>
</dbReference>
<dbReference type="PANTHER" id="PTHR42837">
    <property type="entry name" value="REGULATOR OF SIGMA-E PROTEASE RSEP"/>
    <property type="match status" value="1"/>
</dbReference>
<dbReference type="PROSITE" id="PS50106">
    <property type="entry name" value="PDZ"/>
    <property type="match status" value="1"/>
</dbReference>
<evidence type="ECO:0000313" key="3">
    <source>
        <dbReference type="Proteomes" id="UP000254920"/>
    </source>
</evidence>
<dbReference type="STRING" id="32024.GCA_000788295_01444"/>
<name>A0A381DJL7_9BACT</name>
<evidence type="ECO:0000313" key="2">
    <source>
        <dbReference type="EMBL" id="SUX10894.1"/>
    </source>
</evidence>
<organism evidence="2 3">
    <name type="scientific">Campylobacter sputorum subsp. sputorum</name>
    <dbReference type="NCBI Taxonomy" id="32024"/>
    <lineage>
        <taxon>Bacteria</taxon>
        <taxon>Pseudomonadati</taxon>
        <taxon>Campylobacterota</taxon>
        <taxon>Epsilonproteobacteria</taxon>
        <taxon>Campylobacterales</taxon>
        <taxon>Campylobacteraceae</taxon>
        <taxon>Campylobacter</taxon>
    </lineage>
</organism>
<protein>
    <submittedName>
        <fullName evidence="2">PDZ domain-containing protein</fullName>
    </submittedName>
</protein>
<dbReference type="GeneID" id="93091525"/>
<comment type="cofactor">
    <cofactor evidence="1">
        <name>Zn(2+)</name>
        <dbReference type="ChEBI" id="CHEBI:29105"/>
    </cofactor>
</comment>
<dbReference type="GO" id="GO:0004222">
    <property type="term" value="F:metalloendopeptidase activity"/>
    <property type="evidence" value="ECO:0007669"/>
    <property type="project" value="InterPro"/>
</dbReference>
<evidence type="ECO:0000256" key="1">
    <source>
        <dbReference type="ARBA" id="ARBA00001947"/>
    </source>
</evidence>
<dbReference type="OrthoDB" id="5338305at2"/>
<dbReference type="InterPro" id="IPR001478">
    <property type="entry name" value="PDZ"/>
</dbReference>
<reference evidence="2 3" key="1">
    <citation type="submission" date="2018-06" db="EMBL/GenBank/DDBJ databases">
        <authorList>
            <consortium name="Pathogen Informatics"/>
            <person name="Doyle S."/>
        </authorList>
    </citation>
    <scope>NUCLEOTIDE SEQUENCE [LARGE SCALE GENOMIC DNA]</scope>
    <source>
        <strain evidence="2 3">NCTC12475</strain>
    </source>
</reference>
<dbReference type="InterPro" id="IPR036034">
    <property type="entry name" value="PDZ_sf"/>
</dbReference>
<dbReference type="Pfam" id="PF13180">
    <property type="entry name" value="PDZ_2"/>
    <property type="match status" value="1"/>
</dbReference>
<dbReference type="PANTHER" id="PTHR42837:SF2">
    <property type="entry name" value="MEMBRANE METALLOPROTEASE ARASP2, CHLOROPLASTIC-RELATED"/>
    <property type="match status" value="1"/>
</dbReference>
<dbReference type="InterPro" id="IPR041489">
    <property type="entry name" value="PDZ_6"/>
</dbReference>
<accession>A0A381DJL7</accession>
<dbReference type="SMART" id="SM00228">
    <property type="entry name" value="PDZ"/>
    <property type="match status" value="2"/>
</dbReference>
<dbReference type="GO" id="GO:0016020">
    <property type="term" value="C:membrane"/>
    <property type="evidence" value="ECO:0007669"/>
    <property type="project" value="InterPro"/>
</dbReference>
<dbReference type="EMBL" id="UFVD01000001">
    <property type="protein sequence ID" value="SUX10894.1"/>
    <property type="molecule type" value="Genomic_DNA"/>
</dbReference>
<dbReference type="Gene3D" id="2.30.42.10">
    <property type="match status" value="2"/>
</dbReference>